<dbReference type="Gene3D" id="3.40.190.10">
    <property type="entry name" value="Periplasmic binding protein-like II"/>
    <property type="match status" value="2"/>
</dbReference>
<gene>
    <name evidence="1" type="ORF">GALL_474500</name>
</gene>
<name>A0A1J5Q4V9_9ZZZZ</name>
<sequence length="189" mass="20659">MGLPSQDGMALTTAPYYRSSYVLVYRADRNYGIRSLDDPKLKHLRIGVHLIGNNSPPPAIALAHRGIMDNVVGYNIYGDYRQGNPPLRLIKAVAQGDIDVAIVWGPMAGYFAKHEPVSLTIVPLVNSAQDGLPFAFSIALGVRKGDEVMKARLDAALARKHDAIRTLLDVYNVPQVDAVQQPAPLAFRD</sequence>
<protein>
    <submittedName>
        <fullName evidence="1">Bacterial extracellular solute-binding protein, family 3</fullName>
    </submittedName>
</protein>
<dbReference type="EMBL" id="MLJW01003955">
    <property type="protein sequence ID" value="OIQ70933.1"/>
    <property type="molecule type" value="Genomic_DNA"/>
</dbReference>
<organism evidence="1">
    <name type="scientific">mine drainage metagenome</name>
    <dbReference type="NCBI Taxonomy" id="410659"/>
    <lineage>
        <taxon>unclassified sequences</taxon>
        <taxon>metagenomes</taxon>
        <taxon>ecological metagenomes</taxon>
    </lineage>
</organism>
<proteinExistence type="predicted"/>
<reference evidence="1" key="1">
    <citation type="submission" date="2016-10" db="EMBL/GenBank/DDBJ databases">
        <title>Sequence of Gallionella enrichment culture.</title>
        <authorList>
            <person name="Poehlein A."/>
            <person name="Muehling M."/>
            <person name="Daniel R."/>
        </authorList>
    </citation>
    <scope>NUCLEOTIDE SEQUENCE</scope>
</reference>
<dbReference type="AlphaFoldDB" id="A0A1J5Q4V9"/>
<comment type="caution">
    <text evidence="1">The sequence shown here is derived from an EMBL/GenBank/DDBJ whole genome shotgun (WGS) entry which is preliminary data.</text>
</comment>
<dbReference type="SUPFAM" id="SSF53850">
    <property type="entry name" value="Periplasmic binding protein-like II"/>
    <property type="match status" value="1"/>
</dbReference>
<accession>A0A1J5Q4V9</accession>
<evidence type="ECO:0000313" key="1">
    <source>
        <dbReference type="EMBL" id="OIQ70933.1"/>
    </source>
</evidence>